<evidence type="ECO:0000313" key="2">
    <source>
        <dbReference type="Proteomes" id="UP000007129"/>
    </source>
</evidence>
<comment type="caution">
    <text evidence="1">The sequence shown here is derived from an EMBL/GenBank/DDBJ whole genome shotgun (WGS) entry which is preliminary data.</text>
</comment>
<proteinExistence type="predicted"/>
<organism evidence="1 2">
    <name type="scientific">Macrophomina phaseolina (strain MS6)</name>
    <name type="common">Charcoal rot fungus</name>
    <dbReference type="NCBI Taxonomy" id="1126212"/>
    <lineage>
        <taxon>Eukaryota</taxon>
        <taxon>Fungi</taxon>
        <taxon>Dikarya</taxon>
        <taxon>Ascomycota</taxon>
        <taxon>Pezizomycotina</taxon>
        <taxon>Dothideomycetes</taxon>
        <taxon>Dothideomycetes incertae sedis</taxon>
        <taxon>Botryosphaeriales</taxon>
        <taxon>Botryosphaeriaceae</taxon>
        <taxon>Macrophomina</taxon>
    </lineage>
</organism>
<dbReference type="VEuPathDB" id="FungiDB:MPH_04096"/>
<evidence type="ECO:0000313" key="1">
    <source>
        <dbReference type="EMBL" id="EKG18623.1"/>
    </source>
</evidence>
<protein>
    <submittedName>
        <fullName evidence="1">Uncharacterized protein</fullName>
    </submittedName>
</protein>
<dbReference type="Proteomes" id="UP000007129">
    <property type="component" value="Unassembled WGS sequence"/>
</dbReference>
<dbReference type="AlphaFoldDB" id="K2RV16"/>
<dbReference type="HOGENOM" id="CLU_1619348_0_0_1"/>
<accession>K2RV16</accession>
<name>K2RV16_MACPH</name>
<gene>
    <name evidence="1" type="ORF">MPH_04096</name>
</gene>
<reference evidence="1 2" key="1">
    <citation type="journal article" date="2012" name="BMC Genomics">
        <title>Tools to kill: Genome of one of the most destructive plant pathogenic fungi Macrophomina phaseolina.</title>
        <authorList>
            <person name="Islam M.S."/>
            <person name="Haque M.S."/>
            <person name="Islam M.M."/>
            <person name="Emdad E.M."/>
            <person name="Halim A."/>
            <person name="Hossen Q.M.M."/>
            <person name="Hossain M.Z."/>
            <person name="Ahmed B."/>
            <person name="Rahim S."/>
            <person name="Rahman M.S."/>
            <person name="Alam M.M."/>
            <person name="Hou S."/>
            <person name="Wan X."/>
            <person name="Saito J.A."/>
            <person name="Alam M."/>
        </authorList>
    </citation>
    <scope>NUCLEOTIDE SEQUENCE [LARGE SCALE GENOMIC DNA]</scope>
    <source>
        <strain evidence="1 2">MS6</strain>
    </source>
</reference>
<dbReference type="InParanoid" id="K2RV16"/>
<sequence>MGMVVAEAASALILQGANEGGARQLTAAWEGRMGVYRSAGQGRPSTEGGFTALGRAVTASPKNRDGTRCRQSFLSADRLCISKAGQSDEANRGMSKCRGRLGPPVKMLQRRALAATGWANQELRFIGLRPLWCCFACVTASADREPVARKGVPRLAMTTCCAAC</sequence>
<dbReference type="EMBL" id="AHHD01000183">
    <property type="protein sequence ID" value="EKG18623.1"/>
    <property type="molecule type" value="Genomic_DNA"/>
</dbReference>